<dbReference type="EMBL" id="JAKUML010000021">
    <property type="protein sequence ID" value="MCJ8147398.1"/>
    <property type="molecule type" value="Genomic_DNA"/>
</dbReference>
<evidence type="ECO:0000313" key="2">
    <source>
        <dbReference type="Proteomes" id="UP001139701"/>
    </source>
</evidence>
<dbReference type="AlphaFoldDB" id="A0A9X2B753"/>
<proteinExistence type="predicted"/>
<comment type="caution">
    <text evidence="1">The sequence shown here is derived from an EMBL/GenBank/DDBJ whole genome shotgun (WGS) entry which is preliminary data.</text>
</comment>
<organism evidence="1 2">
    <name type="scientific">Acinetobacter sedimenti</name>
    <dbReference type="NCBI Taxonomy" id="2919922"/>
    <lineage>
        <taxon>Bacteria</taxon>
        <taxon>Pseudomonadati</taxon>
        <taxon>Pseudomonadota</taxon>
        <taxon>Gammaproteobacteria</taxon>
        <taxon>Moraxellales</taxon>
        <taxon>Moraxellaceae</taxon>
        <taxon>Acinetobacter</taxon>
    </lineage>
</organism>
<sequence>MAYIPQVLKEKQEEFYSLIFLIEAFTYKFDLKIKDLAEFLIRTDFQNHAIAYVNVDKINFIKLDKRSSVQAIVNILNILSNQNFSGGLLTDDPASDTSYLEYQHIHIMTSDIYNFKPLGDVSVNVRMGFQLLDFDRGVKFKDIDHDKLDIAINEFHSLQPRIFEDGFYRAHPRKQDIVQSLNNDINIPNAESDQQLKNQLIQAQQRIKELEALQHSEVSEILTTQEESKLSTREENNIIKVLAVLSEMESKVDTSKPYEAHGILSNKAQLLGIDPFPSDESLKKWFTKANEYKKS</sequence>
<name>A0A9X2B753_9GAMM</name>
<accession>A0A9X2B753</accession>
<keyword evidence="2" id="KW-1185">Reference proteome</keyword>
<gene>
    <name evidence="1" type="ORF">MKI79_10955</name>
</gene>
<reference evidence="1" key="1">
    <citation type="submission" date="2022-02" db="EMBL/GenBank/DDBJ databases">
        <title>Acinetobacter A3.8 sp. nov., isolated from Sediment (Zhairuo Island).</title>
        <authorList>
            <person name="Zheng K."/>
        </authorList>
    </citation>
    <scope>NUCLEOTIDE SEQUENCE</scope>
    <source>
        <strain evidence="1">A3.8</strain>
    </source>
</reference>
<protein>
    <submittedName>
        <fullName evidence="1">Uncharacterized protein</fullName>
    </submittedName>
</protein>
<evidence type="ECO:0000313" key="1">
    <source>
        <dbReference type="EMBL" id="MCJ8147398.1"/>
    </source>
</evidence>
<dbReference type="RefSeq" id="WP_241573504.1">
    <property type="nucleotide sequence ID" value="NZ_JAKUML010000021.1"/>
</dbReference>
<dbReference type="Proteomes" id="UP001139701">
    <property type="component" value="Unassembled WGS sequence"/>
</dbReference>